<dbReference type="Proteomes" id="UP000516046">
    <property type="component" value="Chromosome"/>
</dbReference>
<evidence type="ECO:0000313" key="2">
    <source>
        <dbReference type="Proteomes" id="UP000516046"/>
    </source>
</evidence>
<dbReference type="RefSeq" id="WP_212506792.1">
    <property type="nucleotide sequence ID" value="NZ_CP060696.1"/>
</dbReference>
<dbReference type="KEGG" id="caml:H6X83_12495"/>
<proteinExistence type="predicted"/>
<keyword evidence="2" id="KW-1185">Reference proteome</keyword>
<sequence>MTKSIKERAAIAFTKMPESGKEYIEGYMRGVLMAYEHMREKEAQQPEKQPA</sequence>
<dbReference type="AlphaFoldDB" id="A0A7G9WGB6"/>
<organism evidence="1 2">
    <name type="scientific">Caproicibacterium amylolyticum</name>
    <dbReference type="NCBI Taxonomy" id="2766537"/>
    <lineage>
        <taxon>Bacteria</taxon>
        <taxon>Bacillati</taxon>
        <taxon>Bacillota</taxon>
        <taxon>Clostridia</taxon>
        <taxon>Eubacteriales</taxon>
        <taxon>Oscillospiraceae</taxon>
        <taxon>Caproicibacterium</taxon>
    </lineage>
</organism>
<reference evidence="1 2" key="1">
    <citation type="submission" date="2020-08" db="EMBL/GenBank/DDBJ databases">
        <authorList>
            <person name="Ren C."/>
            <person name="Gu Y."/>
            <person name="Xu Y."/>
        </authorList>
    </citation>
    <scope>NUCLEOTIDE SEQUENCE [LARGE SCALE GENOMIC DNA]</scope>
    <source>
        <strain evidence="1 2">LBM18003</strain>
    </source>
</reference>
<evidence type="ECO:0000313" key="1">
    <source>
        <dbReference type="EMBL" id="QNO17728.1"/>
    </source>
</evidence>
<name>A0A7G9WGB6_9FIRM</name>
<dbReference type="EMBL" id="CP060696">
    <property type="protein sequence ID" value="QNO17728.1"/>
    <property type="molecule type" value="Genomic_DNA"/>
</dbReference>
<protein>
    <submittedName>
        <fullName evidence="1">Uncharacterized protein</fullName>
    </submittedName>
</protein>
<accession>A0A7G9WGB6</accession>
<gene>
    <name evidence="1" type="ORF">H6X83_12495</name>
</gene>